<evidence type="ECO:0000256" key="1">
    <source>
        <dbReference type="SAM" id="Coils"/>
    </source>
</evidence>
<comment type="caution">
    <text evidence="2">The sequence shown here is derived from an EMBL/GenBank/DDBJ whole genome shotgun (WGS) entry which is preliminary data.</text>
</comment>
<dbReference type="Proteomes" id="UP000593568">
    <property type="component" value="Unassembled WGS sequence"/>
</dbReference>
<gene>
    <name evidence="2" type="ORF">Gotri_014335</name>
</gene>
<reference evidence="2 3" key="1">
    <citation type="journal article" date="2019" name="Genome Biol. Evol.">
        <title>Insights into the evolution of the New World diploid cottons (Gossypium, subgenus Houzingenia) based on genome sequencing.</title>
        <authorList>
            <person name="Grover C.E."/>
            <person name="Arick M.A. 2nd"/>
            <person name="Thrash A."/>
            <person name="Conover J.L."/>
            <person name="Sanders W.S."/>
            <person name="Peterson D.G."/>
            <person name="Frelichowski J.E."/>
            <person name="Scheffler J.A."/>
            <person name="Scheffler B.E."/>
            <person name="Wendel J.F."/>
        </authorList>
    </citation>
    <scope>NUCLEOTIDE SEQUENCE [LARGE SCALE GENOMIC DNA]</scope>
    <source>
        <strain evidence="2">8</strain>
        <tissue evidence="2">Leaf</tissue>
    </source>
</reference>
<organism evidence="2 3">
    <name type="scientific">Gossypium trilobum</name>
    <dbReference type="NCBI Taxonomy" id="34281"/>
    <lineage>
        <taxon>Eukaryota</taxon>
        <taxon>Viridiplantae</taxon>
        <taxon>Streptophyta</taxon>
        <taxon>Embryophyta</taxon>
        <taxon>Tracheophyta</taxon>
        <taxon>Spermatophyta</taxon>
        <taxon>Magnoliopsida</taxon>
        <taxon>eudicotyledons</taxon>
        <taxon>Gunneridae</taxon>
        <taxon>Pentapetalae</taxon>
        <taxon>rosids</taxon>
        <taxon>malvids</taxon>
        <taxon>Malvales</taxon>
        <taxon>Malvaceae</taxon>
        <taxon>Malvoideae</taxon>
        <taxon>Gossypium</taxon>
    </lineage>
</organism>
<dbReference type="AlphaFoldDB" id="A0A7J9DXK7"/>
<keyword evidence="1" id="KW-0175">Coiled coil</keyword>
<dbReference type="EMBL" id="JABEZW010000005">
    <property type="protein sequence ID" value="MBA0765075.1"/>
    <property type="molecule type" value="Genomic_DNA"/>
</dbReference>
<sequence length="147" mass="16695">METRGRARKTSWSRDLLSALEGQVVTLEESMKDVNERIDEVNDRITDGLQSMKEQLREYVWDIIGSSKNKLAGKDYALEAMVTALKEEINELKRELKIFKAVVGNGMLASKPKQEAMDVPKPKAFKGARSTDVRCGGTEIRTWEEFQ</sequence>
<feature type="coiled-coil region" evidence="1">
    <location>
        <begin position="75"/>
        <end position="102"/>
    </location>
</feature>
<evidence type="ECO:0000313" key="3">
    <source>
        <dbReference type="Proteomes" id="UP000593568"/>
    </source>
</evidence>
<name>A0A7J9DXK7_9ROSI</name>
<evidence type="ECO:0000313" key="2">
    <source>
        <dbReference type="EMBL" id="MBA0765075.1"/>
    </source>
</evidence>
<accession>A0A7J9DXK7</accession>
<keyword evidence="3" id="KW-1185">Reference proteome</keyword>
<feature type="non-terminal residue" evidence="2">
    <location>
        <position position="1"/>
    </location>
</feature>
<feature type="coiled-coil region" evidence="1">
    <location>
        <begin position="17"/>
        <end position="44"/>
    </location>
</feature>
<proteinExistence type="predicted"/>
<protein>
    <submittedName>
        <fullName evidence="2">Uncharacterized protein</fullName>
    </submittedName>
</protein>